<dbReference type="SUPFAM" id="SSF51735">
    <property type="entry name" value="NAD(P)-binding Rossmann-fold domains"/>
    <property type="match status" value="1"/>
</dbReference>
<dbReference type="EMBL" id="JACCCC010000001">
    <property type="protein sequence ID" value="NYE48477.1"/>
    <property type="molecule type" value="Genomic_DNA"/>
</dbReference>
<protein>
    <submittedName>
        <fullName evidence="5">Phosphoglycerate dehydrogenase-like enzyme</fullName>
    </submittedName>
</protein>
<evidence type="ECO:0000256" key="3">
    <source>
        <dbReference type="ARBA" id="ARBA00023027"/>
    </source>
</evidence>
<accession>A0A852TYV0</accession>
<evidence type="ECO:0000313" key="6">
    <source>
        <dbReference type="Proteomes" id="UP000589036"/>
    </source>
</evidence>
<dbReference type="PANTHER" id="PTHR43761:SF1">
    <property type="entry name" value="D-ISOMER SPECIFIC 2-HYDROXYACID DEHYDROGENASE CATALYTIC DOMAIN-CONTAINING PROTEIN-RELATED"/>
    <property type="match status" value="1"/>
</dbReference>
<dbReference type="PANTHER" id="PTHR43761">
    <property type="entry name" value="D-ISOMER SPECIFIC 2-HYDROXYACID DEHYDROGENASE FAMILY PROTEIN (AFU_ORTHOLOGUE AFUA_1G13630)"/>
    <property type="match status" value="1"/>
</dbReference>
<dbReference type="GO" id="GO:0016616">
    <property type="term" value="F:oxidoreductase activity, acting on the CH-OH group of donors, NAD or NADP as acceptor"/>
    <property type="evidence" value="ECO:0007669"/>
    <property type="project" value="UniProtKB-ARBA"/>
</dbReference>
<feature type="domain" description="D-isomer specific 2-hydroxyacid dehydrogenase NAD-binding" evidence="4">
    <location>
        <begin position="3"/>
        <end position="159"/>
    </location>
</feature>
<dbReference type="Gene3D" id="3.40.50.720">
    <property type="entry name" value="NAD(P)-binding Rossmann-like Domain"/>
    <property type="match status" value="2"/>
</dbReference>
<dbReference type="Pfam" id="PF02826">
    <property type="entry name" value="2-Hacid_dh_C"/>
    <property type="match status" value="1"/>
</dbReference>
<dbReference type="InterPro" id="IPR050418">
    <property type="entry name" value="D-iso_2-hydroxyacid_DH_PdxB"/>
</dbReference>
<dbReference type="AlphaFoldDB" id="A0A852TYV0"/>
<evidence type="ECO:0000313" key="5">
    <source>
        <dbReference type="EMBL" id="NYE48477.1"/>
    </source>
</evidence>
<keyword evidence="3" id="KW-0520">NAD</keyword>
<dbReference type="GO" id="GO:0051287">
    <property type="term" value="F:NAD binding"/>
    <property type="evidence" value="ECO:0007669"/>
    <property type="project" value="InterPro"/>
</dbReference>
<comment type="similarity">
    <text evidence="1">Belongs to the D-isomer specific 2-hydroxyacid dehydrogenase family.</text>
</comment>
<dbReference type="PROSITE" id="PS00671">
    <property type="entry name" value="D_2_HYDROXYACID_DH_3"/>
    <property type="match status" value="1"/>
</dbReference>
<organism evidence="5 6">
    <name type="scientific">Spinactinospora alkalitolerans</name>
    <dbReference type="NCBI Taxonomy" id="687207"/>
    <lineage>
        <taxon>Bacteria</taxon>
        <taxon>Bacillati</taxon>
        <taxon>Actinomycetota</taxon>
        <taxon>Actinomycetes</taxon>
        <taxon>Streptosporangiales</taxon>
        <taxon>Nocardiopsidaceae</taxon>
        <taxon>Spinactinospora</taxon>
    </lineage>
</organism>
<comment type="caution">
    <text evidence="5">The sequence shown here is derived from an EMBL/GenBank/DDBJ whole genome shotgun (WGS) entry which is preliminary data.</text>
</comment>
<reference evidence="5 6" key="1">
    <citation type="submission" date="2020-07" db="EMBL/GenBank/DDBJ databases">
        <title>Sequencing the genomes of 1000 actinobacteria strains.</title>
        <authorList>
            <person name="Klenk H.-P."/>
        </authorList>
    </citation>
    <scope>NUCLEOTIDE SEQUENCE [LARGE SCALE GENOMIC DNA]</scope>
    <source>
        <strain evidence="5 6">CXB654</strain>
    </source>
</reference>
<keyword evidence="6" id="KW-1185">Reference proteome</keyword>
<evidence type="ECO:0000259" key="4">
    <source>
        <dbReference type="Pfam" id="PF02826"/>
    </source>
</evidence>
<proteinExistence type="inferred from homology"/>
<dbReference type="Proteomes" id="UP000589036">
    <property type="component" value="Unassembled WGS sequence"/>
</dbReference>
<dbReference type="PROSITE" id="PS00670">
    <property type="entry name" value="D_2_HYDROXYACID_DH_2"/>
    <property type="match status" value="1"/>
</dbReference>
<evidence type="ECO:0000256" key="1">
    <source>
        <dbReference type="ARBA" id="ARBA00005854"/>
    </source>
</evidence>
<evidence type="ECO:0000256" key="2">
    <source>
        <dbReference type="ARBA" id="ARBA00023002"/>
    </source>
</evidence>
<gene>
    <name evidence="5" type="ORF">HDA32_003597</name>
</gene>
<sequence length="197" mass="21179">MSSGRWNEWTALEPIRPLSECTLGLVGLGRIGRELLRQIGGLFGRTLAHDPYAVDLLPAGTTHTDLDDLIARSDVLSLHCPLTPDTRHIIGRDRLALMPPGSLLVNVARGGLVDTAALLDALDKRRPSAAALDVLETEPPRHGAPVIDHPRILHTPHVAWYSTEAAGRLRTSLAHRCASHLIGRPGATVVNPQAEGV</sequence>
<name>A0A852TYV0_9ACTN</name>
<dbReference type="InterPro" id="IPR006140">
    <property type="entry name" value="D-isomer_DH_NAD-bd"/>
</dbReference>
<dbReference type="InterPro" id="IPR036291">
    <property type="entry name" value="NAD(P)-bd_dom_sf"/>
</dbReference>
<keyword evidence="2" id="KW-0560">Oxidoreductase</keyword>
<dbReference type="InterPro" id="IPR029753">
    <property type="entry name" value="D-isomer_DH_CS"/>
</dbReference>